<sequence length="561" mass="63786">MAQDQQRVSIFPETNNYLVVWTRSSSGDNQISSIYGRIFDSSNIALTSEFAGSTSTGNHKLYPSEGIFNETHFVITYQSVNNIYGQLFEYDQNNNNQVSKLGDLFQINTNTEAAITPKVLVFNETSFLVVWDALTDNSNYDLYAQMMALENGSAVKVGNQTLINTHTVSHQANPAVAKLSENGHKFVVVWTSLTQDRSGEGVYGQIFEHSVQDGSLHKLNSEFLINTHTTNDQQNPKVSSISNQLHAFVVIWESNHHKDGVGLYGQVFNSINGERIQNEFLINNRNNSHQHPSDIIKLSDNSFIIVWITEIEGNEGTYSVIGKIYNLFMTSDDDDDKTIQDYKVMQIGQEFQIRYDETSNQYEPNVKSFHNNQQKFLVITKKKIRETALYDIFGKQYLFDSDANNSPYLNNTHSLTNQTIEANKKFSYQFSSEIFLDSDTIQRGDSLTFNSKLVSKKSLPKWLKFDGKSRTFSGKPNQYDLYMKDLHITVTAYDECNVLVTQNFSINNLDYIDKGLGVILSVVISLTCLISCFLVCFLKAYKTQNSKTKINYETLKNENVL</sequence>
<evidence type="ECO:0000259" key="2">
    <source>
        <dbReference type="SMART" id="SM00736"/>
    </source>
</evidence>
<dbReference type="InterPro" id="IPR015919">
    <property type="entry name" value="Cadherin-like_sf"/>
</dbReference>
<keyword evidence="1" id="KW-0472">Membrane</keyword>
<evidence type="ECO:0000256" key="1">
    <source>
        <dbReference type="SAM" id="Phobius"/>
    </source>
</evidence>
<feature type="domain" description="Dystroglycan-type cadherin-like" evidence="2">
    <location>
        <begin position="410"/>
        <end position="515"/>
    </location>
</feature>
<dbReference type="InterPro" id="IPR006644">
    <property type="entry name" value="Cadg"/>
</dbReference>
<feature type="transmembrane region" description="Helical" evidence="1">
    <location>
        <begin position="515"/>
        <end position="538"/>
    </location>
</feature>
<dbReference type="Proteomes" id="UP001146793">
    <property type="component" value="Unassembled WGS sequence"/>
</dbReference>
<keyword evidence="1" id="KW-1133">Transmembrane helix</keyword>
<dbReference type="AlphaFoldDB" id="A0AAV7YG10"/>
<dbReference type="EMBL" id="JANTQA010000068">
    <property type="protein sequence ID" value="KAJ3426498.1"/>
    <property type="molecule type" value="Genomic_DNA"/>
</dbReference>
<reference evidence="3" key="1">
    <citation type="submission" date="2022-08" db="EMBL/GenBank/DDBJ databases">
        <title>Novel sulphate-reducing endosymbionts in the free-living metamonad Anaeramoeba.</title>
        <authorList>
            <person name="Jerlstrom-Hultqvist J."/>
            <person name="Cepicka I."/>
            <person name="Gallot-Lavallee L."/>
            <person name="Salas-Leiva D."/>
            <person name="Curtis B.A."/>
            <person name="Zahonova K."/>
            <person name="Pipaliya S."/>
            <person name="Dacks J."/>
            <person name="Roger A.J."/>
        </authorList>
    </citation>
    <scope>NUCLEOTIDE SEQUENCE</scope>
    <source>
        <strain evidence="3">Busselton2</strain>
    </source>
</reference>
<accession>A0AAV7YG10</accession>
<dbReference type="GO" id="GO:0016020">
    <property type="term" value="C:membrane"/>
    <property type="evidence" value="ECO:0007669"/>
    <property type="project" value="InterPro"/>
</dbReference>
<organism evidence="3 4">
    <name type="scientific">Anaeramoeba flamelloides</name>
    <dbReference type="NCBI Taxonomy" id="1746091"/>
    <lineage>
        <taxon>Eukaryota</taxon>
        <taxon>Metamonada</taxon>
        <taxon>Anaeramoebidae</taxon>
        <taxon>Anaeramoeba</taxon>
    </lineage>
</organism>
<dbReference type="SUPFAM" id="SSF49313">
    <property type="entry name" value="Cadherin-like"/>
    <property type="match status" value="1"/>
</dbReference>
<evidence type="ECO:0000313" key="3">
    <source>
        <dbReference type="EMBL" id="KAJ3426498.1"/>
    </source>
</evidence>
<dbReference type="InterPro" id="IPR013783">
    <property type="entry name" value="Ig-like_fold"/>
</dbReference>
<dbReference type="Gene3D" id="2.60.40.10">
    <property type="entry name" value="Immunoglobulins"/>
    <property type="match status" value="1"/>
</dbReference>
<name>A0AAV7YG10_9EUKA</name>
<dbReference type="SMART" id="SM00736">
    <property type="entry name" value="CADG"/>
    <property type="match status" value="1"/>
</dbReference>
<dbReference type="GO" id="GO:0005509">
    <property type="term" value="F:calcium ion binding"/>
    <property type="evidence" value="ECO:0007669"/>
    <property type="project" value="InterPro"/>
</dbReference>
<evidence type="ECO:0000313" key="4">
    <source>
        <dbReference type="Proteomes" id="UP001146793"/>
    </source>
</evidence>
<gene>
    <name evidence="3" type="ORF">M0812_27144</name>
</gene>
<protein>
    <submittedName>
        <fullName evidence="3">Dystroglycan-related</fullName>
    </submittedName>
</protein>
<proteinExistence type="predicted"/>
<keyword evidence="1" id="KW-0812">Transmembrane</keyword>
<comment type="caution">
    <text evidence="3">The sequence shown here is derived from an EMBL/GenBank/DDBJ whole genome shotgun (WGS) entry which is preliminary data.</text>
</comment>
<dbReference type="Pfam" id="PF05345">
    <property type="entry name" value="He_PIG"/>
    <property type="match status" value="1"/>
</dbReference>